<gene>
    <name evidence="2" type="ORF">KTO63_11885</name>
</gene>
<dbReference type="PANTHER" id="PTHR34203:SF15">
    <property type="entry name" value="SLL1173 PROTEIN"/>
    <property type="match status" value="1"/>
</dbReference>
<evidence type="ECO:0000259" key="1">
    <source>
        <dbReference type="Pfam" id="PF05050"/>
    </source>
</evidence>
<dbReference type="Proteomes" id="UP000812270">
    <property type="component" value="Unassembled WGS sequence"/>
</dbReference>
<dbReference type="Pfam" id="PF05050">
    <property type="entry name" value="Methyltransf_21"/>
    <property type="match status" value="1"/>
</dbReference>
<organism evidence="2 3">
    <name type="scientific">Pinibacter aurantiacus</name>
    <dbReference type="NCBI Taxonomy" id="2851599"/>
    <lineage>
        <taxon>Bacteria</taxon>
        <taxon>Pseudomonadati</taxon>
        <taxon>Bacteroidota</taxon>
        <taxon>Chitinophagia</taxon>
        <taxon>Chitinophagales</taxon>
        <taxon>Chitinophagaceae</taxon>
        <taxon>Pinibacter</taxon>
    </lineage>
</organism>
<keyword evidence="3" id="KW-1185">Reference proteome</keyword>
<evidence type="ECO:0000313" key="2">
    <source>
        <dbReference type="EMBL" id="MBV4357853.1"/>
    </source>
</evidence>
<protein>
    <submittedName>
        <fullName evidence="2">FkbM family methyltransferase</fullName>
    </submittedName>
</protein>
<sequence>MLLRSLSNFKGKNRLVKTLYKKTIETATDIRIKGKYNCEYLVPNLKEIIGFSIFADGVYEPETIQLINKLLPQNGCFLDLGANIGAISTPVSAMRPDVKIVSVEAAPWIYAYLKNNIETNGLKNVHIVNKALFDKDDIEIDFYAPEVQFGKGSMAPVFTQNAVKVQAIKVDTLVRQFNIDKVDVIKIDVEGFESFVFNGATELLNRPVAPDIIFEFVDWAENSVPGIKVGAAQEVLLKAGYKLHRIDGDKLTELKEIQTAGSGNMLATKKASATGN</sequence>
<proteinExistence type="predicted"/>
<dbReference type="GO" id="GO:0008168">
    <property type="term" value="F:methyltransferase activity"/>
    <property type="evidence" value="ECO:0007669"/>
    <property type="project" value="UniProtKB-KW"/>
</dbReference>
<keyword evidence="2" id="KW-0489">Methyltransferase</keyword>
<dbReference type="NCBIfam" id="TIGR01444">
    <property type="entry name" value="fkbM_fam"/>
    <property type="match status" value="1"/>
</dbReference>
<dbReference type="InterPro" id="IPR006342">
    <property type="entry name" value="FkbM_mtfrase"/>
</dbReference>
<dbReference type="EMBL" id="JAHSPG010000008">
    <property type="protein sequence ID" value="MBV4357853.1"/>
    <property type="molecule type" value="Genomic_DNA"/>
</dbReference>
<dbReference type="GO" id="GO:0032259">
    <property type="term" value="P:methylation"/>
    <property type="evidence" value="ECO:0007669"/>
    <property type="project" value="UniProtKB-KW"/>
</dbReference>
<comment type="caution">
    <text evidence="2">The sequence shown here is derived from an EMBL/GenBank/DDBJ whole genome shotgun (WGS) entry which is preliminary data.</text>
</comment>
<accession>A0A9E2SAG2</accession>
<evidence type="ECO:0000313" key="3">
    <source>
        <dbReference type="Proteomes" id="UP000812270"/>
    </source>
</evidence>
<keyword evidence="2" id="KW-0808">Transferase</keyword>
<dbReference type="RefSeq" id="WP_217791506.1">
    <property type="nucleotide sequence ID" value="NZ_JAHSPG010000008.1"/>
</dbReference>
<dbReference type="InterPro" id="IPR052514">
    <property type="entry name" value="SAM-dependent_MTase"/>
</dbReference>
<reference evidence="2" key="1">
    <citation type="submission" date="2021-06" db="EMBL/GenBank/DDBJ databases">
        <authorList>
            <person name="Huq M.A."/>
        </authorList>
    </citation>
    <scope>NUCLEOTIDE SEQUENCE</scope>
    <source>
        <strain evidence="2">MAH-26</strain>
    </source>
</reference>
<dbReference type="PANTHER" id="PTHR34203">
    <property type="entry name" value="METHYLTRANSFERASE, FKBM FAMILY PROTEIN"/>
    <property type="match status" value="1"/>
</dbReference>
<feature type="domain" description="Methyltransferase FkbM" evidence="1">
    <location>
        <begin position="79"/>
        <end position="218"/>
    </location>
</feature>
<dbReference type="AlphaFoldDB" id="A0A9E2SAG2"/>
<name>A0A9E2SAG2_9BACT</name>